<dbReference type="AlphaFoldDB" id="A0AAV4JUL5"/>
<feature type="region of interest" description="Disordered" evidence="1">
    <location>
        <begin position="128"/>
        <end position="149"/>
    </location>
</feature>
<reference evidence="2 3" key="1">
    <citation type="journal article" date="2021" name="Elife">
        <title>Chloroplast acquisition without the gene transfer in kleptoplastic sea slugs, Plakobranchus ocellatus.</title>
        <authorList>
            <person name="Maeda T."/>
            <person name="Takahashi S."/>
            <person name="Yoshida T."/>
            <person name="Shimamura S."/>
            <person name="Takaki Y."/>
            <person name="Nagai Y."/>
            <person name="Toyoda A."/>
            <person name="Suzuki Y."/>
            <person name="Arimoto A."/>
            <person name="Ishii H."/>
            <person name="Satoh N."/>
            <person name="Nishiyama T."/>
            <person name="Hasebe M."/>
            <person name="Maruyama T."/>
            <person name="Minagawa J."/>
            <person name="Obokata J."/>
            <person name="Shigenobu S."/>
        </authorList>
    </citation>
    <scope>NUCLEOTIDE SEQUENCE [LARGE SCALE GENOMIC DNA]</scope>
</reference>
<evidence type="ECO:0000256" key="1">
    <source>
        <dbReference type="SAM" id="MobiDB-lite"/>
    </source>
</evidence>
<evidence type="ECO:0000313" key="2">
    <source>
        <dbReference type="EMBL" id="GFS24261.1"/>
    </source>
</evidence>
<gene>
    <name evidence="2" type="ORF">ElyMa_003410800</name>
</gene>
<comment type="caution">
    <text evidence="2">The sequence shown here is derived from an EMBL/GenBank/DDBJ whole genome shotgun (WGS) entry which is preliminary data.</text>
</comment>
<protein>
    <submittedName>
        <fullName evidence="2">Methyl-accepting chemotaxis protein</fullName>
    </submittedName>
</protein>
<feature type="compositionally biased region" description="Polar residues" evidence="1">
    <location>
        <begin position="366"/>
        <end position="381"/>
    </location>
</feature>
<keyword evidence="3" id="KW-1185">Reference proteome</keyword>
<name>A0AAV4JUL5_9GAST</name>
<feature type="compositionally biased region" description="Low complexity" evidence="1">
    <location>
        <begin position="128"/>
        <end position="144"/>
    </location>
</feature>
<dbReference type="Proteomes" id="UP000762676">
    <property type="component" value="Unassembled WGS sequence"/>
</dbReference>
<feature type="region of interest" description="Disordered" evidence="1">
    <location>
        <begin position="309"/>
        <end position="425"/>
    </location>
</feature>
<evidence type="ECO:0000313" key="3">
    <source>
        <dbReference type="Proteomes" id="UP000762676"/>
    </source>
</evidence>
<dbReference type="EMBL" id="BMAT01007021">
    <property type="protein sequence ID" value="GFS24261.1"/>
    <property type="molecule type" value="Genomic_DNA"/>
</dbReference>
<proteinExistence type="predicted"/>
<accession>A0AAV4JUL5</accession>
<organism evidence="2 3">
    <name type="scientific">Elysia marginata</name>
    <dbReference type="NCBI Taxonomy" id="1093978"/>
    <lineage>
        <taxon>Eukaryota</taxon>
        <taxon>Metazoa</taxon>
        <taxon>Spiralia</taxon>
        <taxon>Lophotrochozoa</taxon>
        <taxon>Mollusca</taxon>
        <taxon>Gastropoda</taxon>
        <taxon>Heterobranchia</taxon>
        <taxon>Euthyneura</taxon>
        <taxon>Panpulmonata</taxon>
        <taxon>Sacoglossa</taxon>
        <taxon>Placobranchoidea</taxon>
        <taxon>Plakobranchidae</taxon>
        <taxon>Elysia</taxon>
    </lineage>
</organism>
<sequence>MKISRRAASSFIEYYENTREDSEIPAPTSAGKNSWRIQEAHKMFTLMREEYEESKKFSIPRRYREMKRIIRMFTAEPITEKLRYLSTAEAEVRHSRALLANRSRRRSSSSAILRSRCSGSTCLPITPGSFTSSGSSSTNDNNISPPIPSDNVEKIAQACSKTYSFLADKSSQLAAAFELSANKIASRSIKVSLDSYFSWGRRMHPRRSRSRESTAAKHASTRMLYFGDDVPTTTSPSATTPINSRDTKASLRKASCCSKKGQPDTFRKTSFSKQRQPDTFRKASCYKQGPLDTFRKASCYKQGPPDTFRKASFSKQGHSDTFRKASFSKQGQPDTFRKASFSKQGQPDTFRKASCYKQRQPDTLREQSGSDQYRNAYSQTKVPLCHMPSGSPKAPAHRDNARSFCSSSKPTMQKPREHSQSFSGCESLGPRRCPFSSHSLGLARKTSFVTTSETLEACHYPSYVSTDLLNLRVREKSSQSISSGTKSKKSLTLNAGDWERFPAHRSVSAQEQTSVMKATGAYRCDGCVEYSDVTRDNIVLIVALDSIVSLRSDFNSLQLQGLGLFQRYKRMKAMLKSCMKVLKNFP</sequence>